<dbReference type="Proteomes" id="UP000199470">
    <property type="component" value="Unassembled WGS sequence"/>
</dbReference>
<organism evidence="2 3">
    <name type="scientific">Rugamonas rubra</name>
    <dbReference type="NCBI Taxonomy" id="758825"/>
    <lineage>
        <taxon>Bacteria</taxon>
        <taxon>Pseudomonadati</taxon>
        <taxon>Pseudomonadota</taxon>
        <taxon>Betaproteobacteria</taxon>
        <taxon>Burkholderiales</taxon>
        <taxon>Oxalobacteraceae</taxon>
        <taxon>Telluria group</taxon>
        <taxon>Rugamonas</taxon>
    </lineage>
</organism>
<sequence length="329" mass="36396">MSERAADSVATRLAVVIPYYQTRPGILLKAVRSILAQGGAGADHIIVVDDASPVPARAELAALPAAHGARIRIVEQANAGPAAARNRGLAEVPEGTEYVAFLDSDDEWTDDHIERARAALGQGHDFYFADHFQLNQSVSAFQRAGRITPAQHPALAGAGQLHAYAGDMFDQILMGNIIGTSTVVYRYARFPALRFREQFVYAGEDYLFWLELCTLTRRIAFSARCECRYGAGVNIFSGSGWGTEKSLLRLHHEIKYQKALPRLFKLSAPHRAANRRTVSGLRRSFVADLLHRLRHRKAIAPALLGQQWRVDPQTFLYSIPLALGIVLKR</sequence>
<dbReference type="STRING" id="758825.SAMN02982985_00576"/>
<dbReference type="PANTHER" id="PTHR22916:SF3">
    <property type="entry name" value="UDP-GLCNAC:BETAGAL BETA-1,3-N-ACETYLGLUCOSAMINYLTRANSFERASE-LIKE PROTEIN 1"/>
    <property type="match status" value="1"/>
</dbReference>
<protein>
    <submittedName>
        <fullName evidence="2">Succinoglycan biosynthesis protein ExoW</fullName>
    </submittedName>
</protein>
<dbReference type="Gene3D" id="3.90.550.10">
    <property type="entry name" value="Spore Coat Polysaccharide Biosynthesis Protein SpsA, Chain A"/>
    <property type="match status" value="1"/>
</dbReference>
<dbReference type="EMBL" id="FOTW01000005">
    <property type="protein sequence ID" value="SFL53855.1"/>
    <property type="molecule type" value="Genomic_DNA"/>
</dbReference>
<accession>A0A1I4IHT1</accession>
<dbReference type="InterPro" id="IPR029044">
    <property type="entry name" value="Nucleotide-diphossugar_trans"/>
</dbReference>
<keyword evidence="3" id="KW-1185">Reference proteome</keyword>
<dbReference type="InterPro" id="IPR001173">
    <property type="entry name" value="Glyco_trans_2-like"/>
</dbReference>
<evidence type="ECO:0000313" key="3">
    <source>
        <dbReference type="Proteomes" id="UP000199470"/>
    </source>
</evidence>
<dbReference type="CDD" id="cd00761">
    <property type="entry name" value="Glyco_tranf_GTA_type"/>
    <property type="match status" value="1"/>
</dbReference>
<reference evidence="2 3" key="1">
    <citation type="submission" date="2016-10" db="EMBL/GenBank/DDBJ databases">
        <authorList>
            <person name="de Groot N.N."/>
        </authorList>
    </citation>
    <scope>NUCLEOTIDE SEQUENCE [LARGE SCALE GENOMIC DNA]</scope>
    <source>
        <strain evidence="2 3">ATCC 43154</strain>
    </source>
</reference>
<dbReference type="SUPFAM" id="SSF53448">
    <property type="entry name" value="Nucleotide-diphospho-sugar transferases"/>
    <property type="match status" value="1"/>
</dbReference>
<dbReference type="AlphaFoldDB" id="A0A1I4IHT1"/>
<dbReference type="RefSeq" id="WP_281249339.1">
    <property type="nucleotide sequence ID" value="NZ_FOTW01000005.1"/>
</dbReference>
<feature type="domain" description="Glycosyltransferase 2-like" evidence="1">
    <location>
        <begin position="15"/>
        <end position="146"/>
    </location>
</feature>
<dbReference type="Pfam" id="PF00535">
    <property type="entry name" value="Glycos_transf_2"/>
    <property type="match status" value="1"/>
</dbReference>
<name>A0A1I4IHT1_9BURK</name>
<dbReference type="GO" id="GO:0016758">
    <property type="term" value="F:hexosyltransferase activity"/>
    <property type="evidence" value="ECO:0007669"/>
    <property type="project" value="UniProtKB-ARBA"/>
</dbReference>
<proteinExistence type="predicted"/>
<evidence type="ECO:0000313" key="2">
    <source>
        <dbReference type="EMBL" id="SFL53855.1"/>
    </source>
</evidence>
<dbReference type="PANTHER" id="PTHR22916">
    <property type="entry name" value="GLYCOSYLTRANSFERASE"/>
    <property type="match status" value="1"/>
</dbReference>
<evidence type="ECO:0000259" key="1">
    <source>
        <dbReference type="Pfam" id="PF00535"/>
    </source>
</evidence>
<gene>
    <name evidence="2" type="ORF">SAMN02982985_00576</name>
</gene>